<dbReference type="EMBL" id="ACEQ02000007">
    <property type="protein sequence ID" value="EEZ76251.1"/>
    <property type="molecule type" value="Genomic_DNA"/>
</dbReference>
<gene>
    <name evidence="1" type="ORF">NEILACOT_03776</name>
</gene>
<evidence type="ECO:0000313" key="2">
    <source>
        <dbReference type="Proteomes" id="UP000003843"/>
    </source>
</evidence>
<evidence type="ECO:0000313" key="1">
    <source>
        <dbReference type="EMBL" id="EEZ76251.1"/>
    </source>
</evidence>
<protein>
    <submittedName>
        <fullName evidence="1">Uncharacterized protein</fullName>
    </submittedName>
</protein>
<dbReference type="AlphaFoldDB" id="D0W8C3"/>
<organism evidence="1 2">
    <name type="scientific">Neisseria lactamica ATCC 23970</name>
    <dbReference type="NCBI Taxonomy" id="546265"/>
    <lineage>
        <taxon>Bacteria</taxon>
        <taxon>Pseudomonadati</taxon>
        <taxon>Pseudomonadota</taxon>
        <taxon>Betaproteobacteria</taxon>
        <taxon>Neisseriales</taxon>
        <taxon>Neisseriaceae</taxon>
        <taxon>Neisseria</taxon>
    </lineage>
</organism>
<accession>D0W8C3</accession>
<comment type="caution">
    <text evidence="1">The sequence shown here is derived from an EMBL/GenBank/DDBJ whole genome shotgun (WGS) entry which is preliminary data.</text>
</comment>
<sequence>MPSETIFRRHLVCYHIRAPSCIILKRGGAPFLNFPNSRTCLPV</sequence>
<proteinExistence type="predicted"/>
<dbReference type="RefSeq" id="WP_003708234.1">
    <property type="nucleotide sequence ID" value="NZ_KN046803.1"/>
</dbReference>
<dbReference type="Proteomes" id="UP000003843">
    <property type="component" value="Unassembled WGS sequence"/>
</dbReference>
<name>D0W8C3_NEILA</name>
<reference evidence="1 2" key="1">
    <citation type="submission" date="2009-10" db="EMBL/GenBank/DDBJ databases">
        <authorList>
            <person name="Weinstock G."/>
            <person name="Sodergren E."/>
            <person name="Clifton S."/>
            <person name="Fulton L."/>
            <person name="Fulton B."/>
            <person name="Courtney L."/>
            <person name="Fronick C."/>
            <person name="Harrison M."/>
            <person name="Strong C."/>
            <person name="Farmer C."/>
            <person name="Delahaunty K."/>
            <person name="Markovic C."/>
            <person name="Hall O."/>
            <person name="Minx P."/>
            <person name="Tomlinson C."/>
            <person name="Mitreva M."/>
            <person name="Nelson J."/>
            <person name="Hou S."/>
            <person name="Wollam A."/>
            <person name="Pepin K.H."/>
            <person name="Johnson M."/>
            <person name="Bhonagiri V."/>
            <person name="Nash W.E."/>
            <person name="Warren W."/>
            <person name="Chinwalla A."/>
            <person name="Mardis E.R."/>
            <person name="Wilson R.K."/>
        </authorList>
    </citation>
    <scope>NUCLEOTIDE SEQUENCE [LARGE SCALE GENOMIC DNA]</scope>
    <source>
        <strain evidence="1 2">ATCC 23970</strain>
    </source>
</reference>